<dbReference type="EMBL" id="JABXBU010002230">
    <property type="protein sequence ID" value="KAF8767136.1"/>
    <property type="molecule type" value="Genomic_DNA"/>
</dbReference>
<dbReference type="SUPFAM" id="SSF52540">
    <property type="entry name" value="P-loop containing nucleoside triphosphate hydrolases"/>
    <property type="match status" value="1"/>
</dbReference>
<dbReference type="Gene3D" id="3.40.50.300">
    <property type="entry name" value="P-loop containing nucleotide triphosphate hydrolases"/>
    <property type="match status" value="1"/>
</dbReference>
<protein>
    <submittedName>
        <fullName evidence="1">Uncharacterized protein</fullName>
    </submittedName>
</protein>
<evidence type="ECO:0000313" key="1">
    <source>
        <dbReference type="EMBL" id="KAF8767136.1"/>
    </source>
</evidence>
<dbReference type="PANTHER" id="PTHR11783">
    <property type="entry name" value="SULFOTRANSFERASE SULT"/>
    <property type="match status" value="1"/>
</dbReference>
<dbReference type="AlphaFoldDB" id="A0A8T0E772"/>
<accession>A0A8T0E772</accession>
<name>A0A8T0E772_ARGBR</name>
<dbReference type="GO" id="GO:0008146">
    <property type="term" value="F:sulfotransferase activity"/>
    <property type="evidence" value="ECO:0007669"/>
    <property type="project" value="InterPro"/>
</dbReference>
<organism evidence="1 2">
    <name type="scientific">Argiope bruennichi</name>
    <name type="common">Wasp spider</name>
    <name type="synonym">Aranea bruennichi</name>
    <dbReference type="NCBI Taxonomy" id="94029"/>
    <lineage>
        <taxon>Eukaryota</taxon>
        <taxon>Metazoa</taxon>
        <taxon>Ecdysozoa</taxon>
        <taxon>Arthropoda</taxon>
        <taxon>Chelicerata</taxon>
        <taxon>Arachnida</taxon>
        <taxon>Araneae</taxon>
        <taxon>Araneomorphae</taxon>
        <taxon>Entelegynae</taxon>
        <taxon>Araneoidea</taxon>
        <taxon>Araneidae</taxon>
        <taxon>Argiope</taxon>
    </lineage>
</organism>
<reference evidence="1" key="2">
    <citation type="submission" date="2020-06" db="EMBL/GenBank/DDBJ databases">
        <authorList>
            <person name="Sheffer M."/>
        </authorList>
    </citation>
    <scope>NUCLEOTIDE SEQUENCE</scope>
</reference>
<reference evidence="1" key="1">
    <citation type="journal article" date="2020" name="bioRxiv">
        <title>Chromosome-level reference genome of the European wasp spider Argiope bruennichi: a resource for studies on range expansion and evolutionary adaptation.</title>
        <authorList>
            <person name="Sheffer M.M."/>
            <person name="Hoppe A."/>
            <person name="Krehenwinkel H."/>
            <person name="Uhl G."/>
            <person name="Kuss A.W."/>
            <person name="Jensen L."/>
            <person name="Jensen C."/>
            <person name="Gillespie R.G."/>
            <person name="Hoff K.J."/>
            <person name="Prost S."/>
        </authorList>
    </citation>
    <scope>NUCLEOTIDE SEQUENCE</scope>
</reference>
<gene>
    <name evidence="1" type="ORF">HNY73_020127</name>
</gene>
<keyword evidence="2" id="KW-1185">Reference proteome</keyword>
<dbReference type="InterPro" id="IPR027417">
    <property type="entry name" value="P-loop_NTPase"/>
</dbReference>
<dbReference type="Proteomes" id="UP000807504">
    <property type="component" value="Unassembled WGS sequence"/>
</dbReference>
<comment type="caution">
    <text evidence="1">The sequence shown here is derived from an EMBL/GenBank/DDBJ whole genome shotgun (WGS) entry which is preliminary data.</text>
</comment>
<evidence type="ECO:0000313" key="2">
    <source>
        <dbReference type="Proteomes" id="UP000807504"/>
    </source>
</evidence>
<proteinExistence type="predicted"/>
<sequence>MTILIICWMDTTDRKEPNVLFLTYESIIRNKRLACLNIARFLGEEYYRCLLDDDEAILKKVLEFSSVEFMRVTVNDFWETTFCTVPSEEEQKLNPMKKNLAKLLQEAEKLGEKSVGKFIRHGNVGEGKITLSADQMKRLQDRIREKTATSDVMSLWESD</sequence>